<accession>A0A3N0YK37</accession>
<organism evidence="1 2">
    <name type="scientific">Anabarilius grahami</name>
    <name type="common">Kanglang fish</name>
    <name type="synonym">Barilius grahami</name>
    <dbReference type="NCBI Taxonomy" id="495550"/>
    <lineage>
        <taxon>Eukaryota</taxon>
        <taxon>Metazoa</taxon>
        <taxon>Chordata</taxon>
        <taxon>Craniata</taxon>
        <taxon>Vertebrata</taxon>
        <taxon>Euteleostomi</taxon>
        <taxon>Actinopterygii</taxon>
        <taxon>Neopterygii</taxon>
        <taxon>Teleostei</taxon>
        <taxon>Ostariophysi</taxon>
        <taxon>Cypriniformes</taxon>
        <taxon>Xenocyprididae</taxon>
        <taxon>Xenocypridinae</taxon>
        <taxon>Xenocypridinae incertae sedis</taxon>
        <taxon>Anabarilius</taxon>
    </lineage>
</organism>
<reference evidence="1 2" key="1">
    <citation type="submission" date="2018-10" db="EMBL/GenBank/DDBJ databases">
        <title>Genome assembly for a Yunnan-Guizhou Plateau 3E fish, Anabarilius grahami (Regan), and its evolutionary and genetic applications.</title>
        <authorList>
            <person name="Jiang W."/>
        </authorList>
    </citation>
    <scope>NUCLEOTIDE SEQUENCE [LARGE SCALE GENOMIC DNA]</scope>
    <source>
        <strain evidence="1">AG-KIZ</strain>
        <tissue evidence="1">Muscle</tissue>
    </source>
</reference>
<sequence>MLFLALRIHFDALPKDEIHTVNPSTIITVRITVYQEADHAMLGLKEERGSCLCVLYTAGAFSNSRVALTVFVYMSLHPFISEGWGTKGRCAFLIGSPAVTPSDPPPKTESQRQ</sequence>
<protein>
    <submittedName>
        <fullName evidence="1">Uncharacterized protein</fullName>
    </submittedName>
</protein>
<dbReference type="AlphaFoldDB" id="A0A3N0YK37"/>
<comment type="caution">
    <text evidence="1">The sequence shown here is derived from an EMBL/GenBank/DDBJ whole genome shotgun (WGS) entry which is preliminary data.</text>
</comment>
<dbReference type="EMBL" id="RJVU01039986">
    <property type="protein sequence ID" value="ROL46260.1"/>
    <property type="molecule type" value="Genomic_DNA"/>
</dbReference>
<name>A0A3N0YK37_ANAGA</name>
<gene>
    <name evidence="1" type="ORF">DPX16_6294</name>
</gene>
<keyword evidence="2" id="KW-1185">Reference proteome</keyword>
<evidence type="ECO:0000313" key="1">
    <source>
        <dbReference type="EMBL" id="ROL46260.1"/>
    </source>
</evidence>
<dbReference type="Proteomes" id="UP000281406">
    <property type="component" value="Unassembled WGS sequence"/>
</dbReference>
<proteinExistence type="predicted"/>
<evidence type="ECO:0000313" key="2">
    <source>
        <dbReference type="Proteomes" id="UP000281406"/>
    </source>
</evidence>